<evidence type="ECO:0000259" key="2">
    <source>
        <dbReference type="Pfam" id="PF17678"/>
    </source>
</evidence>
<dbReference type="Gene3D" id="3.30.2080.10">
    <property type="entry name" value="GH92 mannosidase domain"/>
    <property type="match status" value="1"/>
</dbReference>
<dbReference type="RefSeq" id="WP_057818697.1">
    <property type="nucleotide sequence ID" value="NZ_AZEC01000003.1"/>
</dbReference>
<dbReference type="GO" id="GO:0005975">
    <property type="term" value="P:carbohydrate metabolic process"/>
    <property type="evidence" value="ECO:0007669"/>
    <property type="project" value="InterPro"/>
</dbReference>
<gene>
    <name evidence="3" type="ORF">FD09_GL001836</name>
</gene>
<proteinExistence type="predicted"/>
<reference evidence="3 4" key="1">
    <citation type="journal article" date="2015" name="Genome Announc.">
        <title>Expanding the biotechnology potential of lactobacilli through comparative genomics of 213 strains and associated genera.</title>
        <authorList>
            <person name="Sun Z."/>
            <person name="Harris H.M."/>
            <person name="McCann A."/>
            <person name="Guo C."/>
            <person name="Argimon S."/>
            <person name="Zhang W."/>
            <person name="Yang X."/>
            <person name="Jeffery I.B."/>
            <person name="Cooney J.C."/>
            <person name="Kagawa T.F."/>
            <person name="Liu W."/>
            <person name="Song Y."/>
            <person name="Salvetti E."/>
            <person name="Wrobel A."/>
            <person name="Rasinkangas P."/>
            <person name="Parkhill J."/>
            <person name="Rea M.C."/>
            <person name="O'Sullivan O."/>
            <person name="Ritari J."/>
            <person name="Douillard F.P."/>
            <person name="Paul Ross R."/>
            <person name="Yang R."/>
            <person name="Briner A.E."/>
            <person name="Felis G.E."/>
            <person name="de Vos W.M."/>
            <person name="Barrangou R."/>
            <person name="Klaenhammer T.R."/>
            <person name="Caufield P.W."/>
            <person name="Cui Y."/>
            <person name="Zhang H."/>
            <person name="O'Toole P.W."/>
        </authorList>
    </citation>
    <scope>NUCLEOTIDE SEQUENCE [LARGE SCALE GENOMIC DNA]</scope>
    <source>
        <strain evidence="3 4">DSM 12744</strain>
    </source>
</reference>
<dbReference type="PANTHER" id="PTHR12143">
    <property type="entry name" value="PEPTIDE N-GLYCANASE PNGASE -RELATED"/>
    <property type="match status" value="1"/>
</dbReference>
<dbReference type="STRING" id="1423792.FD09_GL001836"/>
<evidence type="ECO:0000313" key="4">
    <source>
        <dbReference type="Proteomes" id="UP000051330"/>
    </source>
</evidence>
<dbReference type="InterPro" id="IPR014718">
    <property type="entry name" value="GH-type_carb-bd"/>
</dbReference>
<accession>A0A0R1N0I3</accession>
<organism evidence="3 4">
    <name type="scientific">Schleiferilactobacillus perolens DSM 12744</name>
    <dbReference type="NCBI Taxonomy" id="1423792"/>
    <lineage>
        <taxon>Bacteria</taxon>
        <taxon>Bacillati</taxon>
        <taxon>Bacillota</taxon>
        <taxon>Bacilli</taxon>
        <taxon>Lactobacillales</taxon>
        <taxon>Lactobacillaceae</taxon>
        <taxon>Schleiferilactobacillus</taxon>
    </lineage>
</organism>
<dbReference type="InterPro" id="IPR008928">
    <property type="entry name" value="6-hairpin_glycosidase_sf"/>
</dbReference>
<protein>
    <submittedName>
        <fullName evidence="3">Cell wall surface anchor family antigen</fullName>
    </submittedName>
</protein>
<feature type="domain" description="Glycosyl hydrolase family 92 N-terminal" evidence="2">
    <location>
        <begin position="4"/>
        <end position="130"/>
    </location>
</feature>
<feature type="domain" description="Glycosyl hydrolase family 92" evidence="1">
    <location>
        <begin position="232"/>
        <end position="699"/>
    </location>
</feature>
<dbReference type="NCBIfam" id="TIGR01180">
    <property type="entry name" value="aman2_put"/>
    <property type="match status" value="1"/>
</dbReference>
<dbReference type="Pfam" id="PF07971">
    <property type="entry name" value="Glyco_hydro_92"/>
    <property type="match status" value="1"/>
</dbReference>
<dbReference type="SUPFAM" id="SSF48208">
    <property type="entry name" value="Six-hairpin glycosidases"/>
    <property type="match status" value="1"/>
</dbReference>
<dbReference type="GO" id="GO:0030246">
    <property type="term" value="F:carbohydrate binding"/>
    <property type="evidence" value="ECO:0007669"/>
    <property type="project" value="InterPro"/>
</dbReference>
<sequence length="705" mass="78388">MISIDTRTGTASHPNFSHGNTLPLTGVPFGMNYLAVQTAGENGAWFFDPESRNYQGIRLTHQPSPWIGDFQHCLFNAVPQGSHDATGVYQPDAATFSPALINIFDEHHQVRTQATATARGGALRFTSHAETLDLQMNAPDRWQVLRHDENSIVLQLQNFAASEDSNFSMYLALGTDAQIDWFAATVLLDKTQSGPFTTPVTAGGTLILPGTNDGPTTVWFATSFISPEFAQRELAKLRPQSFFSLAQANQTTWDDKMAIFQVQDRHADRVQTFYTNWYRALLYPMRFYERDEQGSPVHYSTIKQTVLPGRLYTNTGFWDTYKTSFPLYALVLPEQYGYFLEGFLNSAKETGYLPKWLSPDERGMMPGTMADAVVADAVTKGIRPDLWPELLAAMVHGATVPSPDGKYGRPNLKDYHTYGYLPADIHESVNQTLDYAYSDALIGVVAKALGKNDLAEKYTKAGHNYRHLFDPQYGLMHPKDRSGRFVPDFDPFTWGTGFTEGSAWQNSFAVYQDIPGLINLAGGPRPFLRTLHALANAAPQFNVGTYGGVIHEMAEMSALSFGQIAISNQPSFHIPYLFALAGEKSATELIVKQLLLHVFNAGPAGFPGDEDNGSMSSWYLWSALGLYPVRPGFDDYVWGIPLFDEVTIQLPDHALNLTTENNADYLLFVKERIADGQPIDQATITHQKLIDTQQLTTDLQLLPSL</sequence>
<dbReference type="InterPro" id="IPR012939">
    <property type="entry name" value="Glyco_hydro_92"/>
</dbReference>
<dbReference type="Proteomes" id="UP000051330">
    <property type="component" value="Unassembled WGS sequence"/>
</dbReference>
<keyword evidence="4" id="KW-1185">Reference proteome</keyword>
<dbReference type="OrthoDB" id="9804511at2"/>
<dbReference type="Gene3D" id="1.20.1050.60">
    <property type="entry name" value="alpha-1,2-mannosidase"/>
    <property type="match status" value="1"/>
</dbReference>
<dbReference type="PANTHER" id="PTHR12143:SF43">
    <property type="entry name" value="PUTATIVE-RELATED"/>
    <property type="match status" value="1"/>
</dbReference>
<evidence type="ECO:0000313" key="3">
    <source>
        <dbReference type="EMBL" id="KRL13806.1"/>
    </source>
</evidence>
<dbReference type="Gene3D" id="1.20.1610.10">
    <property type="entry name" value="alpha-1,2-mannosidases domains"/>
    <property type="match status" value="1"/>
</dbReference>
<dbReference type="InterPro" id="IPR050883">
    <property type="entry name" value="PNGase"/>
</dbReference>
<comment type="caution">
    <text evidence="3">The sequence shown here is derived from an EMBL/GenBank/DDBJ whole genome shotgun (WGS) entry which is preliminary data.</text>
</comment>
<dbReference type="Pfam" id="PF17678">
    <property type="entry name" value="Glyco_hydro_92N"/>
    <property type="match status" value="1"/>
</dbReference>
<name>A0A0R1N0I3_9LACO</name>
<dbReference type="InterPro" id="IPR041371">
    <property type="entry name" value="GH92_N"/>
</dbReference>
<dbReference type="PATRIC" id="fig|1423792.3.peg.1861"/>
<dbReference type="EMBL" id="AZEC01000003">
    <property type="protein sequence ID" value="KRL13806.1"/>
    <property type="molecule type" value="Genomic_DNA"/>
</dbReference>
<dbReference type="GO" id="GO:0006516">
    <property type="term" value="P:glycoprotein catabolic process"/>
    <property type="evidence" value="ECO:0007669"/>
    <property type="project" value="TreeGrafter"/>
</dbReference>
<evidence type="ECO:0000259" key="1">
    <source>
        <dbReference type="Pfam" id="PF07971"/>
    </source>
</evidence>
<dbReference type="GO" id="GO:0005829">
    <property type="term" value="C:cytosol"/>
    <property type="evidence" value="ECO:0007669"/>
    <property type="project" value="TreeGrafter"/>
</dbReference>
<dbReference type="AlphaFoldDB" id="A0A0R1N0I3"/>
<dbReference type="Gene3D" id="2.70.98.10">
    <property type="match status" value="1"/>
</dbReference>
<dbReference type="GO" id="GO:0000224">
    <property type="term" value="F:peptide-N4-(N-acetyl-beta-glucosaminyl)asparagine amidase activity"/>
    <property type="evidence" value="ECO:0007669"/>
    <property type="project" value="TreeGrafter"/>
</dbReference>
<dbReference type="InterPro" id="IPR005887">
    <property type="entry name" value="GH92_a_mannosidase_put"/>
</dbReference>